<reference evidence="1" key="1">
    <citation type="submission" date="2021-01" db="EMBL/GenBank/DDBJ databases">
        <authorList>
            <person name="Corre E."/>
            <person name="Pelletier E."/>
            <person name="Niang G."/>
            <person name="Scheremetjew M."/>
            <person name="Finn R."/>
            <person name="Kale V."/>
            <person name="Holt S."/>
            <person name="Cochrane G."/>
            <person name="Meng A."/>
            <person name="Brown T."/>
            <person name="Cohen L."/>
        </authorList>
    </citation>
    <scope>NUCLEOTIDE SEQUENCE</scope>
    <source>
        <strain evidence="1">OF101</strain>
    </source>
</reference>
<dbReference type="EMBL" id="HBGE01055241">
    <property type="protein sequence ID" value="CAD9154171.1"/>
    <property type="molecule type" value="Transcribed_RNA"/>
</dbReference>
<name>A0A7S1W887_ALECA</name>
<organism evidence="1">
    <name type="scientific">Alexandrium catenella</name>
    <name type="common">Red tide dinoflagellate</name>
    <name type="synonym">Gonyaulax catenella</name>
    <dbReference type="NCBI Taxonomy" id="2925"/>
    <lineage>
        <taxon>Eukaryota</taxon>
        <taxon>Sar</taxon>
        <taxon>Alveolata</taxon>
        <taxon>Dinophyceae</taxon>
        <taxon>Gonyaulacales</taxon>
        <taxon>Pyrocystaceae</taxon>
        <taxon>Alexandrium</taxon>
    </lineage>
</organism>
<accession>A0A7S1W887</accession>
<protein>
    <recommendedName>
        <fullName evidence="2">Acid ceramidase N-terminal domain-containing protein</fullName>
    </recommendedName>
</protein>
<sequence>MGSSPLPRHRSSVTYSSLYARKMRCFALFALPLLATAQLPAPEFQIDLDQPPHQRHREVAQYFKEDYPNLMMGWETTLQMLMSSEERAEWMLNHNLGQEFMDEIRGFVEEMDHPKVTFERVLLFNLINEVGYKSFCSGVLVTDPTGRVMHGRNLDFKLEYKSGRAHRHIGMMSTNLTYVRNGVPVFNAPSWAGYIGLHTALKLQGRHPWSFQQNTHYRNDGHANLQAQKSGAMPLGLYMRRLIEEDVDFRTAVLKIESTRFSAPAFVMMAGAAPWEGTSMEITRNSSDTMANLAKAQVLSPQIGRWFLVQTNDRPWGEAMDDRRPAAVEMLRLLGSPFVVDEEKMMELMRSEPLFNKQTVLSLVTSPATGYSQALTHGEYGVGLELLSKFRRFKVFLSP</sequence>
<evidence type="ECO:0008006" key="2">
    <source>
        <dbReference type="Google" id="ProtNLM"/>
    </source>
</evidence>
<dbReference type="GO" id="GO:0016810">
    <property type="term" value="F:hydrolase activity, acting on carbon-nitrogen (but not peptide) bonds"/>
    <property type="evidence" value="ECO:0007669"/>
    <property type="project" value="TreeGrafter"/>
</dbReference>
<gene>
    <name evidence="1" type="ORF">ACAT0790_LOCUS33290</name>
</gene>
<dbReference type="PANTHER" id="PTHR28583:SF4">
    <property type="entry name" value="N-ACYLETHANOLAMINE-HYDROLYZING ACID AMIDASE"/>
    <property type="match status" value="1"/>
</dbReference>
<dbReference type="PANTHER" id="PTHR28583">
    <property type="entry name" value="ACID AMIDASE"/>
    <property type="match status" value="1"/>
</dbReference>
<proteinExistence type="predicted"/>
<evidence type="ECO:0000313" key="1">
    <source>
        <dbReference type="EMBL" id="CAD9154171.1"/>
    </source>
</evidence>
<dbReference type="AlphaFoldDB" id="A0A7S1W887"/>